<dbReference type="Gene3D" id="1.20.1270.50">
    <property type="entry name" value="Glycoside hydrolase family 38, central domain"/>
    <property type="match status" value="1"/>
</dbReference>
<dbReference type="Pfam" id="PF07748">
    <property type="entry name" value="Glyco_hydro_38C"/>
    <property type="match status" value="1"/>
</dbReference>
<keyword evidence="3 6" id="KW-0378">Hydrolase</keyword>
<dbReference type="GO" id="GO:0030246">
    <property type="term" value="F:carbohydrate binding"/>
    <property type="evidence" value="ECO:0007669"/>
    <property type="project" value="InterPro"/>
</dbReference>
<keyword evidence="2" id="KW-0479">Metal-binding</keyword>
<dbReference type="InterPro" id="IPR011013">
    <property type="entry name" value="Gal_mutarotase_sf_dom"/>
</dbReference>
<dbReference type="InterPro" id="IPR027291">
    <property type="entry name" value="Glyco_hydro_38_N_sf"/>
</dbReference>
<dbReference type="InterPro" id="IPR054723">
    <property type="entry name" value="Ams1-like_N"/>
</dbReference>
<dbReference type="InterPro" id="IPR028995">
    <property type="entry name" value="Glyco_hydro_57/38_cen_sf"/>
</dbReference>
<dbReference type="InterPro" id="IPR015341">
    <property type="entry name" value="Glyco_hydro_38_cen"/>
</dbReference>
<gene>
    <name evidence="6" type="ORF">P0Y48_11120</name>
</gene>
<dbReference type="Gene3D" id="2.70.98.30">
    <property type="entry name" value="Golgi alpha-mannosidase II, domain 4"/>
    <property type="match status" value="1"/>
</dbReference>
<dbReference type="Pfam" id="PF22907">
    <property type="entry name" value="Ams1-like_1st"/>
    <property type="match status" value="1"/>
</dbReference>
<name>A0AAJ6B3F3_9MICO</name>
<feature type="domain" description="Glycoside hydrolase family 38 central" evidence="5">
    <location>
        <begin position="520"/>
        <end position="598"/>
    </location>
</feature>
<dbReference type="SUPFAM" id="SSF74650">
    <property type="entry name" value="Galactose mutarotase-like"/>
    <property type="match status" value="1"/>
</dbReference>
<proteinExistence type="inferred from homology"/>
<evidence type="ECO:0000256" key="3">
    <source>
        <dbReference type="ARBA" id="ARBA00022801"/>
    </source>
</evidence>
<accession>A0AAJ6B3F3</accession>
<evidence type="ECO:0000313" key="7">
    <source>
        <dbReference type="Proteomes" id="UP001213972"/>
    </source>
</evidence>
<dbReference type="SUPFAM" id="SSF88688">
    <property type="entry name" value="Families 57/38 glycoside transferase middle domain"/>
    <property type="match status" value="1"/>
</dbReference>
<dbReference type="PANTHER" id="PTHR46017:SF1">
    <property type="entry name" value="ALPHA-MANNOSIDASE 2C1"/>
    <property type="match status" value="1"/>
</dbReference>
<dbReference type="PANTHER" id="PTHR46017">
    <property type="entry name" value="ALPHA-MANNOSIDASE 2C1"/>
    <property type="match status" value="1"/>
</dbReference>
<dbReference type="Pfam" id="PF17677">
    <property type="entry name" value="Glyco_hydro38C2"/>
    <property type="match status" value="1"/>
</dbReference>
<dbReference type="GO" id="GO:0006013">
    <property type="term" value="P:mannose metabolic process"/>
    <property type="evidence" value="ECO:0007669"/>
    <property type="project" value="InterPro"/>
</dbReference>
<dbReference type="Proteomes" id="UP001213972">
    <property type="component" value="Chromosome"/>
</dbReference>
<organism evidence="6 7">
    <name type="scientific">Candidatus Microbacterium phytovorans</name>
    <dbReference type="NCBI Taxonomy" id="3121374"/>
    <lineage>
        <taxon>Bacteria</taxon>
        <taxon>Bacillati</taxon>
        <taxon>Actinomycetota</taxon>
        <taxon>Actinomycetes</taxon>
        <taxon>Micrococcales</taxon>
        <taxon>Microbacteriaceae</taxon>
        <taxon>Microbacterium</taxon>
    </lineage>
</organism>
<keyword evidence="4" id="KW-0326">Glycosidase</keyword>
<dbReference type="InterPro" id="IPR011330">
    <property type="entry name" value="Glyco_hydro/deAcase_b/a-brl"/>
</dbReference>
<evidence type="ECO:0000313" key="6">
    <source>
        <dbReference type="EMBL" id="WEK13009.1"/>
    </source>
</evidence>
<protein>
    <submittedName>
        <fullName evidence="6">Glycoside hydrolase family 38 C-terminal domain-containing protein</fullName>
    </submittedName>
</protein>
<dbReference type="InterPro" id="IPR041147">
    <property type="entry name" value="GH38_C"/>
</dbReference>
<dbReference type="SUPFAM" id="SSF88713">
    <property type="entry name" value="Glycoside hydrolase/deacetylase"/>
    <property type="match status" value="1"/>
</dbReference>
<dbReference type="Gene3D" id="3.20.110.10">
    <property type="entry name" value="Glycoside hydrolase 38, N terminal domain"/>
    <property type="match status" value="1"/>
</dbReference>
<dbReference type="EMBL" id="CP119321">
    <property type="protein sequence ID" value="WEK13009.1"/>
    <property type="molecule type" value="Genomic_DNA"/>
</dbReference>
<dbReference type="InterPro" id="IPR000602">
    <property type="entry name" value="Glyco_hydro_38_N"/>
</dbReference>
<dbReference type="InterPro" id="IPR037094">
    <property type="entry name" value="Glyco_hydro_38_cen_sf"/>
</dbReference>
<evidence type="ECO:0000256" key="2">
    <source>
        <dbReference type="ARBA" id="ARBA00022723"/>
    </source>
</evidence>
<reference evidence="6" key="1">
    <citation type="submission" date="2023-03" db="EMBL/GenBank/DDBJ databases">
        <title>Andean soil-derived lignocellulolytic bacterial consortium as a source of novel taxa and putative plastic-active enzymes.</title>
        <authorList>
            <person name="Diaz-Garcia L."/>
            <person name="Chuvochina M."/>
            <person name="Feuerriegel G."/>
            <person name="Bunk B."/>
            <person name="Sproer C."/>
            <person name="Streit W.R."/>
            <person name="Rodriguez L.M."/>
            <person name="Overmann J."/>
            <person name="Jimenez D.J."/>
        </authorList>
    </citation>
    <scope>NUCLEOTIDE SEQUENCE</scope>
    <source>
        <strain evidence="6">MAG 4610</strain>
    </source>
</reference>
<dbReference type="GO" id="GO:0004559">
    <property type="term" value="F:alpha-mannosidase activity"/>
    <property type="evidence" value="ECO:0007669"/>
    <property type="project" value="InterPro"/>
</dbReference>
<dbReference type="FunFam" id="1.20.1270.50:FF:000004">
    <property type="entry name" value="alpha-mannosidase 2C1 isoform X1"/>
    <property type="match status" value="1"/>
</dbReference>
<sequence length="1025" mass="112215">MRDRRERVLARTARAIRDDVRPALHSETAPVSLAAWSAPGEPVPFADAVGAPFTPIATGDAWGRPWGTVWVRVSGRVPRHWHPSPDARNELAIDLGFLDWRPGFQCEALVWSADGRALKGIEPAQRHFVVPEDAGEEFVYYIEAAANPDVAQHFSFRPTTLGDPQTAGEAELYRWGRIELARRHVPTTELLRDLDALTGLVRESVQPDARREEVLTALEAALNRVDPGDVAGSAPAARAELAEVLARPAAASAHRLHAVGHAHIDSAWLWPLRETRRKVARSFANVLALMDRYDDFVFAATSAQQYAWVKEDYPELYARVAARVAEGRFIPTGGQWVEPDCNLPSGESLARQLIEGKRFFLEEFGIETDDVWIPDSFGYSGGLPQIAAAAGARYFLTQKISWNETNTFPHHSFLWEGIDGTRIFTHFPSADTYHAEVSAADLRRAESQFADKGATNLSLLPFGWGDGGGGPTEDMLASAARYADLEGAPRVIMSSPERFFTEAAADLADPPVWVGELYLERHRGVATTQIPLKRGNRRAERLLREAELWATAAMVQAGAAYPGERLRALWREVLLLQFHDILPGSSITWVHREAHEAYERVHAELEEIVATALRALVGTGDRELAVNASPVSQSGIAALAGAASAEAAESTATATGVTVAETAEGTVVDNGILRLTVDAAGEISSLIDGPAGRDLVPAGMRTGRLRLHHDTPTTWDAWDLDEHYRARPVEIAGTVEVTTLTPTDDVVTVRVSRSFGASSVRLDYTLRRGAPRLEIDIDLDWHEDQKLLKLQLPLDLHTDHATAEVAYGHLRRAIHTNTSWDEARFEVVAHRWLHVGEPGYGVALANEATYGYDTTRESAGGRSVAVIGISLARAPRYPDPTSDRGRHSLRFTLRPGAGVAEAVEEGYRLGVPLRRVTDAETTELAPLLSVAAPGVMVESVKAADDGSGDVIVRLYEAWGTRTRGTLTPRFPVAGVVETDLLERDGEPAIVRGHGPDGAVDIELRPFQLATVRWMRQPRTPEGARR</sequence>
<dbReference type="AlphaFoldDB" id="A0AAJ6B3F3"/>
<dbReference type="InterPro" id="IPR011682">
    <property type="entry name" value="Glyco_hydro_38_C"/>
</dbReference>
<evidence type="ECO:0000256" key="4">
    <source>
        <dbReference type="ARBA" id="ARBA00023295"/>
    </source>
</evidence>
<evidence type="ECO:0000256" key="1">
    <source>
        <dbReference type="ARBA" id="ARBA00009792"/>
    </source>
</evidence>
<dbReference type="CDD" id="cd10789">
    <property type="entry name" value="GH38N_AMII_ER_cytosolic"/>
    <property type="match status" value="1"/>
</dbReference>
<dbReference type="GO" id="GO:0009313">
    <property type="term" value="P:oligosaccharide catabolic process"/>
    <property type="evidence" value="ECO:0007669"/>
    <property type="project" value="TreeGrafter"/>
</dbReference>
<dbReference type="Pfam" id="PF01074">
    <property type="entry name" value="Glyco_hydro_38N"/>
    <property type="match status" value="1"/>
</dbReference>
<dbReference type="SMART" id="SM00872">
    <property type="entry name" value="Alpha-mann_mid"/>
    <property type="match status" value="1"/>
</dbReference>
<evidence type="ECO:0000259" key="5">
    <source>
        <dbReference type="SMART" id="SM00872"/>
    </source>
</evidence>
<dbReference type="FunFam" id="3.20.110.10:FF:000002">
    <property type="entry name" value="alpha-mannosidase 2C1 isoform X1"/>
    <property type="match status" value="1"/>
</dbReference>
<comment type="similarity">
    <text evidence="1">Belongs to the glycosyl hydrolase 38 family.</text>
</comment>
<dbReference type="GO" id="GO:0046872">
    <property type="term" value="F:metal ion binding"/>
    <property type="evidence" value="ECO:0007669"/>
    <property type="project" value="UniProtKB-KW"/>
</dbReference>
<dbReference type="Pfam" id="PF09261">
    <property type="entry name" value="Alpha-mann_mid"/>
    <property type="match status" value="1"/>
</dbReference>